<dbReference type="SUPFAM" id="SSF52129">
    <property type="entry name" value="Caspase-like"/>
    <property type="match status" value="1"/>
</dbReference>
<feature type="chain" id="PRO_5035311249" evidence="5">
    <location>
        <begin position="33"/>
        <end position="806"/>
    </location>
</feature>
<keyword evidence="5" id="KW-0732">Signal</keyword>
<dbReference type="Pfam" id="PF00656">
    <property type="entry name" value="Peptidase_C14"/>
    <property type="match status" value="1"/>
</dbReference>
<dbReference type="SUPFAM" id="SSF48452">
    <property type="entry name" value="TPR-like"/>
    <property type="match status" value="3"/>
</dbReference>
<dbReference type="Pfam" id="PF13374">
    <property type="entry name" value="TPR_10"/>
    <property type="match status" value="1"/>
</dbReference>
<evidence type="ECO:0000256" key="5">
    <source>
        <dbReference type="SAM" id="SignalP"/>
    </source>
</evidence>
<dbReference type="InterPro" id="IPR011990">
    <property type="entry name" value="TPR-like_helical_dom_sf"/>
</dbReference>
<keyword evidence="1" id="KW-0677">Repeat</keyword>
<dbReference type="InterPro" id="IPR019734">
    <property type="entry name" value="TPR_rpt"/>
</dbReference>
<evidence type="ECO:0000256" key="2">
    <source>
        <dbReference type="ARBA" id="ARBA00022803"/>
    </source>
</evidence>
<dbReference type="AlphaFoldDB" id="A0A8J7PLE7"/>
<feature type="repeat" description="TPR" evidence="3">
    <location>
        <begin position="249"/>
        <end position="282"/>
    </location>
</feature>
<dbReference type="EMBL" id="JAFLCK010000048">
    <property type="protein sequence ID" value="MBN8662673.1"/>
    <property type="molecule type" value="Genomic_DNA"/>
</dbReference>
<evidence type="ECO:0000259" key="6">
    <source>
        <dbReference type="Pfam" id="PF00656"/>
    </source>
</evidence>
<dbReference type="Gene3D" id="1.25.40.10">
    <property type="entry name" value="Tetratricopeptide repeat domain"/>
    <property type="match status" value="3"/>
</dbReference>
<dbReference type="Gene3D" id="3.40.50.1460">
    <property type="match status" value="1"/>
</dbReference>
<evidence type="ECO:0000313" key="8">
    <source>
        <dbReference type="Proteomes" id="UP000664277"/>
    </source>
</evidence>
<dbReference type="Pfam" id="PF13424">
    <property type="entry name" value="TPR_12"/>
    <property type="match status" value="3"/>
</dbReference>
<feature type="repeat" description="TPR" evidence="3">
    <location>
        <begin position="169"/>
        <end position="202"/>
    </location>
</feature>
<sequence length="806" mass="87974">MKSSAEIKRRNATKLTLSLFLGLSLASPLALLQPAAAQFAPNNFNLSGMLNFKNGNDCTDKGNYAQARQCFESAIKDFQSPGMEFQKAKAINGLGIALWRMGLIKQAESRFREALALTEQFKGKTCQEYAATQNNLALMLQLQGKFEESETLFRNSLALCEATGSQNKADYLTNLAGLFQDQGKFDDSEKYYKEALKYGQNDRVQEAITLNDLGTLYRDMDRYAEAEQVAMRATDILTAQYGSNHSFSAAAMANLGQIYARQGRYDQALPIMKEALTAKEASVGPDHPMVATSLVGLAEIALQQGQLDSAETLLERALSIRKDKLGVETPDTAQVLELMGQVKMRRGAKSDAQRILQKALDIRENLLGSDNALTAKTKVLLAEALTAQSSFDQAEKLLKQAIEQDSQSMGQDSARVAMDLDQLALLYKAMNRPADAKQASDRSLAIKAKLPGGARLKQRQKLTDIENLDTSLDLSQVPTSSPALTTPPTIPNTTPTTRPTVTPNAIPTTPPTTTSTAIPASTPTAIQATPSTASAAGQVKPRPVREKWALVIGISNFKDSALNLKYSAKDARDFHDYLIKRGNFKPENTKLLIDEEATRENILELLGDSWLPKVVQPDDLVVIYISSHGSPSELDVGGDNFLVVYDTKPTSLFTSGISMKHLMPTIKERLKSDRVLCVFDACHSGATNEKATIDNGGAKGLFYKNADNFDSQQLTQGTGQMVICSSAPDQVSWESKQYANGVFTRQLIDILANDNAGMTTIRKAFGRLKENVQAEVLRDRGRVQTPELKSAWNGADLNLSIATASK</sequence>
<feature type="signal peptide" evidence="5">
    <location>
        <begin position="1"/>
        <end position="32"/>
    </location>
</feature>
<dbReference type="Proteomes" id="UP000664277">
    <property type="component" value="Unassembled WGS sequence"/>
</dbReference>
<organism evidence="7 8">
    <name type="scientific">Candidatus Obscuribacter phosphatis</name>
    <dbReference type="NCBI Taxonomy" id="1906157"/>
    <lineage>
        <taxon>Bacteria</taxon>
        <taxon>Bacillati</taxon>
        <taxon>Candidatus Melainabacteria</taxon>
        <taxon>Candidatus Obscuribacterales</taxon>
        <taxon>Candidatus Obscuribacteraceae</taxon>
        <taxon>Candidatus Obscuribacter</taxon>
    </lineage>
</organism>
<dbReference type="PANTHER" id="PTHR45641:SF19">
    <property type="entry name" value="NEPHROCYSTIN-3"/>
    <property type="match status" value="1"/>
</dbReference>
<dbReference type="GO" id="GO:0006508">
    <property type="term" value="P:proteolysis"/>
    <property type="evidence" value="ECO:0007669"/>
    <property type="project" value="InterPro"/>
</dbReference>
<name>A0A8J7PLE7_9BACT</name>
<evidence type="ECO:0000313" key="7">
    <source>
        <dbReference type="EMBL" id="MBN8662673.1"/>
    </source>
</evidence>
<keyword evidence="2 3" id="KW-0802">TPR repeat</keyword>
<protein>
    <submittedName>
        <fullName evidence="7">Tetratricopeptide repeat protein</fullName>
    </submittedName>
</protein>
<feature type="compositionally biased region" description="Low complexity" evidence="4">
    <location>
        <begin position="478"/>
        <end position="518"/>
    </location>
</feature>
<gene>
    <name evidence="7" type="ORF">J0M35_20060</name>
</gene>
<accession>A0A8J7PLE7</accession>
<dbReference type="InterPro" id="IPR029030">
    <property type="entry name" value="Caspase-like_dom_sf"/>
</dbReference>
<evidence type="ECO:0000256" key="4">
    <source>
        <dbReference type="SAM" id="MobiDB-lite"/>
    </source>
</evidence>
<comment type="caution">
    <text evidence="7">The sequence shown here is derived from an EMBL/GenBank/DDBJ whole genome shotgun (WGS) entry which is preliminary data.</text>
</comment>
<evidence type="ECO:0000256" key="1">
    <source>
        <dbReference type="ARBA" id="ARBA00022737"/>
    </source>
</evidence>
<dbReference type="SMART" id="SM00028">
    <property type="entry name" value="TPR"/>
    <property type="match status" value="10"/>
</dbReference>
<dbReference type="GO" id="GO:0004197">
    <property type="term" value="F:cysteine-type endopeptidase activity"/>
    <property type="evidence" value="ECO:0007669"/>
    <property type="project" value="InterPro"/>
</dbReference>
<feature type="domain" description="Peptidase C14 caspase" evidence="6">
    <location>
        <begin position="547"/>
        <end position="790"/>
    </location>
</feature>
<reference evidence="7" key="1">
    <citation type="submission" date="2021-02" db="EMBL/GenBank/DDBJ databases">
        <title>Genome-Resolved Metagenomics of a Microbial Community Performing Photosynthetic Biological Nutrient Removal.</title>
        <authorList>
            <person name="Mcdaniel E.A."/>
        </authorList>
    </citation>
    <scope>NUCLEOTIDE SEQUENCE</scope>
    <source>
        <strain evidence="7">UWPOB_OBS1</strain>
    </source>
</reference>
<dbReference type="InterPro" id="IPR011600">
    <property type="entry name" value="Pept_C14_caspase"/>
</dbReference>
<dbReference type="PROSITE" id="PS50293">
    <property type="entry name" value="TPR_REGION"/>
    <property type="match status" value="1"/>
</dbReference>
<evidence type="ECO:0000256" key="3">
    <source>
        <dbReference type="PROSITE-ProRule" id="PRU00339"/>
    </source>
</evidence>
<proteinExistence type="predicted"/>
<feature type="region of interest" description="Disordered" evidence="4">
    <location>
        <begin position="474"/>
        <end position="518"/>
    </location>
</feature>
<dbReference type="PANTHER" id="PTHR45641">
    <property type="entry name" value="TETRATRICOPEPTIDE REPEAT PROTEIN (AFU_ORTHOLOGUE AFUA_6G03870)"/>
    <property type="match status" value="1"/>
</dbReference>
<dbReference type="PROSITE" id="PS50005">
    <property type="entry name" value="TPR"/>
    <property type="match status" value="2"/>
</dbReference>